<name>A0A4T0UJL8_9NEIS</name>
<reference evidence="7 8" key="1">
    <citation type="submission" date="2019-04" db="EMBL/GenBank/DDBJ databases">
        <title>Crenobacter sp. nov.</title>
        <authorList>
            <person name="Shi S."/>
        </authorList>
    </citation>
    <scope>NUCLEOTIDE SEQUENCE [LARGE SCALE GENOMIC DNA]</scope>
    <source>
        <strain evidence="7 8">GY 70310</strain>
    </source>
</reference>
<evidence type="ECO:0000256" key="5">
    <source>
        <dbReference type="ARBA" id="ARBA00023236"/>
    </source>
</evidence>
<sequence>MPTFALIDGNSFYASCERVFRPDLAKTPIVVLSNNDGCVVTRTREAKALGIRMGAPYFEVAHLERKGLLTVFSSNYELYADMSRRMMDIIASLVPRFEVYSIDECFADLTGLPDDPTDLGQRLRARVEQWVGLPTCVGVGPSKTLAKFCNHLAKRHGKLAGVLDWGSLSPERQAKALESEPAAEVWGIGRRLADQLSDLGVHNALDLARADPALIRRRFGVVVERVIRELNGAACLALEDVAPPRQQLVRSRSFGTLLYERDALAAALAHHTAQAAHDLRAQGSAAGLIGVQLHTHRFREQDAQHHACDWRPLPVASCDTLALTRAALALLDRLYKKGYAYKKVGVMLAELQTGAARQADWLAPKTGPARLALLGALDTVNHRYGRGTLRLGAEAIASGWQMRRDKTSPCYSSRFAELPRTKPPESVVQHLS</sequence>
<evidence type="ECO:0000256" key="3">
    <source>
        <dbReference type="ARBA" id="ARBA00023199"/>
    </source>
</evidence>
<dbReference type="GO" id="GO:0003684">
    <property type="term" value="F:damaged DNA binding"/>
    <property type="evidence" value="ECO:0007669"/>
    <property type="project" value="InterPro"/>
</dbReference>
<dbReference type="Pfam" id="PF00817">
    <property type="entry name" value="IMS"/>
    <property type="match status" value="1"/>
</dbReference>
<evidence type="ECO:0000256" key="4">
    <source>
        <dbReference type="ARBA" id="ARBA00023204"/>
    </source>
</evidence>
<dbReference type="InterPro" id="IPR001126">
    <property type="entry name" value="UmuC"/>
</dbReference>
<dbReference type="Pfam" id="PF13438">
    <property type="entry name" value="DUF4113"/>
    <property type="match status" value="1"/>
</dbReference>
<keyword evidence="3" id="KW-0741">SOS mutagenesis</keyword>
<dbReference type="InterPro" id="IPR043128">
    <property type="entry name" value="Rev_trsase/Diguanyl_cyclase"/>
</dbReference>
<dbReference type="InterPro" id="IPR017961">
    <property type="entry name" value="DNA_pol_Y-fam_little_finger"/>
</dbReference>
<keyword evidence="2" id="KW-0227">DNA damage</keyword>
<dbReference type="InterPro" id="IPR050116">
    <property type="entry name" value="DNA_polymerase-Y"/>
</dbReference>
<dbReference type="InterPro" id="IPR025188">
    <property type="entry name" value="DUF4113"/>
</dbReference>
<protein>
    <submittedName>
        <fullName evidence="7">Y-family DNA polymerase</fullName>
    </submittedName>
</protein>
<keyword evidence="8" id="KW-1185">Reference proteome</keyword>
<dbReference type="Gene3D" id="1.10.150.20">
    <property type="entry name" value="5' to 3' exonuclease, C-terminal subdomain"/>
    <property type="match status" value="1"/>
</dbReference>
<dbReference type="SUPFAM" id="SSF100879">
    <property type="entry name" value="Lesion bypass DNA polymerase (Y-family), little finger domain"/>
    <property type="match status" value="1"/>
</dbReference>
<dbReference type="GO" id="GO:0009432">
    <property type="term" value="P:SOS response"/>
    <property type="evidence" value="ECO:0007669"/>
    <property type="project" value="UniProtKB-KW"/>
</dbReference>
<dbReference type="SUPFAM" id="SSF56672">
    <property type="entry name" value="DNA/RNA polymerases"/>
    <property type="match status" value="1"/>
</dbReference>
<feature type="domain" description="UmuC" evidence="6">
    <location>
        <begin position="4"/>
        <end position="189"/>
    </location>
</feature>
<dbReference type="Gene3D" id="3.40.1170.60">
    <property type="match status" value="1"/>
</dbReference>
<organism evidence="7 8">
    <name type="scientific">Crenobacter intestini</name>
    <dbReference type="NCBI Taxonomy" id="2563443"/>
    <lineage>
        <taxon>Bacteria</taxon>
        <taxon>Pseudomonadati</taxon>
        <taxon>Pseudomonadota</taxon>
        <taxon>Betaproteobacteria</taxon>
        <taxon>Neisseriales</taxon>
        <taxon>Neisseriaceae</taxon>
        <taxon>Crenobacter</taxon>
    </lineage>
</organism>
<evidence type="ECO:0000259" key="6">
    <source>
        <dbReference type="PROSITE" id="PS50173"/>
    </source>
</evidence>
<keyword evidence="4" id="KW-0234">DNA repair</keyword>
<dbReference type="GO" id="GO:0042276">
    <property type="term" value="P:error-prone translesion synthesis"/>
    <property type="evidence" value="ECO:0007669"/>
    <property type="project" value="TreeGrafter"/>
</dbReference>
<evidence type="ECO:0000313" key="7">
    <source>
        <dbReference type="EMBL" id="TIC78546.1"/>
    </source>
</evidence>
<dbReference type="InterPro" id="IPR043502">
    <property type="entry name" value="DNA/RNA_pol_sf"/>
</dbReference>
<dbReference type="EMBL" id="STGJ01000025">
    <property type="protein sequence ID" value="TIC78546.1"/>
    <property type="molecule type" value="Genomic_DNA"/>
</dbReference>
<evidence type="ECO:0000256" key="1">
    <source>
        <dbReference type="ARBA" id="ARBA00010945"/>
    </source>
</evidence>
<dbReference type="PANTHER" id="PTHR11076">
    <property type="entry name" value="DNA REPAIR POLYMERASE UMUC / TRANSFERASE FAMILY MEMBER"/>
    <property type="match status" value="1"/>
</dbReference>
<dbReference type="GO" id="GO:0005829">
    <property type="term" value="C:cytosol"/>
    <property type="evidence" value="ECO:0007669"/>
    <property type="project" value="TreeGrafter"/>
</dbReference>
<dbReference type="OrthoDB" id="9808813at2"/>
<dbReference type="CDD" id="cd01700">
    <property type="entry name" value="PolY_Pol_V_umuC"/>
    <property type="match status" value="1"/>
</dbReference>
<dbReference type="AlphaFoldDB" id="A0A4T0UJL8"/>
<dbReference type="PROSITE" id="PS50173">
    <property type="entry name" value="UMUC"/>
    <property type="match status" value="1"/>
</dbReference>
<dbReference type="GO" id="GO:0003887">
    <property type="term" value="F:DNA-directed DNA polymerase activity"/>
    <property type="evidence" value="ECO:0007669"/>
    <property type="project" value="TreeGrafter"/>
</dbReference>
<evidence type="ECO:0000256" key="2">
    <source>
        <dbReference type="ARBA" id="ARBA00022763"/>
    </source>
</evidence>
<dbReference type="PANTHER" id="PTHR11076:SF34">
    <property type="entry name" value="PROTEIN UMUC"/>
    <property type="match status" value="1"/>
</dbReference>
<dbReference type="Pfam" id="PF11799">
    <property type="entry name" value="IMS_C"/>
    <property type="match status" value="1"/>
</dbReference>
<evidence type="ECO:0000313" key="8">
    <source>
        <dbReference type="Proteomes" id="UP000308891"/>
    </source>
</evidence>
<keyword evidence="5" id="KW-0742">SOS response</keyword>
<dbReference type="Gene3D" id="3.30.70.270">
    <property type="match status" value="1"/>
</dbReference>
<dbReference type="GO" id="GO:0006281">
    <property type="term" value="P:DNA repair"/>
    <property type="evidence" value="ECO:0007669"/>
    <property type="project" value="UniProtKB-KW"/>
</dbReference>
<proteinExistence type="inferred from homology"/>
<comment type="caution">
    <text evidence="7">The sequence shown here is derived from an EMBL/GenBank/DDBJ whole genome shotgun (WGS) entry which is preliminary data.</text>
</comment>
<accession>A0A4T0UJL8</accession>
<gene>
    <name evidence="7" type="ORF">E5K04_15630</name>
</gene>
<dbReference type="InterPro" id="IPR036775">
    <property type="entry name" value="DNA_pol_Y-fam_lit_finger_sf"/>
</dbReference>
<dbReference type="RefSeq" id="WP_136555784.1">
    <property type="nucleotide sequence ID" value="NZ_STGJ01000025.1"/>
</dbReference>
<comment type="similarity">
    <text evidence="1">Belongs to the DNA polymerase type-Y family.</text>
</comment>
<dbReference type="Proteomes" id="UP000308891">
    <property type="component" value="Unassembled WGS sequence"/>
</dbReference>